<evidence type="ECO:0000256" key="14">
    <source>
        <dbReference type="ARBA" id="ARBA00050401"/>
    </source>
</evidence>
<keyword evidence="7 18" id="KW-0808">Transferase</keyword>
<evidence type="ECO:0000259" key="20">
    <source>
        <dbReference type="Pfam" id="PF01478"/>
    </source>
</evidence>
<keyword evidence="6 18" id="KW-0645">Protease</keyword>
<evidence type="ECO:0000259" key="21">
    <source>
        <dbReference type="Pfam" id="PF06750"/>
    </source>
</evidence>
<keyword evidence="5 18" id="KW-0489">Methyltransferase</keyword>
<gene>
    <name evidence="22" type="ORF">Lqui_2245</name>
</gene>
<dbReference type="GO" id="GO:0005886">
    <property type="term" value="C:plasma membrane"/>
    <property type="evidence" value="ECO:0007669"/>
    <property type="project" value="UniProtKB-SubCell"/>
</dbReference>
<evidence type="ECO:0000256" key="8">
    <source>
        <dbReference type="ARBA" id="ARBA00022691"/>
    </source>
</evidence>
<evidence type="ECO:0000256" key="13">
    <source>
        <dbReference type="ARBA" id="ARBA00023268"/>
    </source>
</evidence>
<evidence type="ECO:0000256" key="7">
    <source>
        <dbReference type="ARBA" id="ARBA00022679"/>
    </source>
</evidence>
<keyword evidence="23" id="KW-1185">Reference proteome</keyword>
<comment type="caution">
    <text evidence="22">The sequence shown here is derived from an EMBL/GenBank/DDBJ whole genome shotgun (WGS) entry which is preliminary data.</text>
</comment>
<dbReference type="GO" id="GO:0006465">
    <property type="term" value="P:signal peptide processing"/>
    <property type="evidence" value="ECO:0007669"/>
    <property type="project" value="TreeGrafter"/>
</dbReference>
<feature type="transmembrane region" description="Helical" evidence="19">
    <location>
        <begin position="181"/>
        <end position="202"/>
    </location>
</feature>
<dbReference type="InterPro" id="IPR014032">
    <property type="entry name" value="Peptidase_A24A_bac"/>
</dbReference>
<dbReference type="OrthoDB" id="9789291at2"/>
<dbReference type="Gene3D" id="1.20.120.1220">
    <property type="match status" value="1"/>
</dbReference>
<keyword evidence="10 18" id="KW-0378">Hydrolase</keyword>
<accession>A0A0W0XT14</accession>
<organism evidence="22 23">
    <name type="scientific">Legionella quinlivanii</name>
    <dbReference type="NCBI Taxonomy" id="45073"/>
    <lineage>
        <taxon>Bacteria</taxon>
        <taxon>Pseudomonadati</taxon>
        <taxon>Pseudomonadota</taxon>
        <taxon>Gammaproteobacteria</taxon>
        <taxon>Legionellales</taxon>
        <taxon>Legionellaceae</taxon>
        <taxon>Legionella</taxon>
    </lineage>
</organism>
<evidence type="ECO:0000313" key="23">
    <source>
        <dbReference type="Proteomes" id="UP000054618"/>
    </source>
</evidence>
<proteinExistence type="inferred from homology"/>
<comment type="catalytic activity">
    <reaction evidence="14 18">
        <text>Typically cleaves a -Gly-|-Phe- bond to release an N-terminal, basic peptide of 5-8 residues from type IV prepilin, and then N-methylates the new N-terminal amino group, the methyl donor being S-adenosyl-L-methionine.</text>
        <dbReference type="EC" id="3.4.23.43"/>
    </reaction>
</comment>
<keyword evidence="9 18" id="KW-0812">Transmembrane</keyword>
<dbReference type="Pfam" id="PF01478">
    <property type="entry name" value="Peptidase_A24"/>
    <property type="match status" value="1"/>
</dbReference>
<evidence type="ECO:0000256" key="1">
    <source>
        <dbReference type="ARBA" id="ARBA00004429"/>
    </source>
</evidence>
<feature type="domain" description="Prepilin peptidase A24 N-terminal" evidence="21">
    <location>
        <begin position="20"/>
        <end position="125"/>
    </location>
</feature>
<dbReference type="RefSeq" id="WP_058508332.1">
    <property type="nucleotide sequence ID" value="NZ_CAAAIK010000009.1"/>
</dbReference>
<name>A0A0W0XT14_9GAMM</name>
<keyword evidence="3" id="KW-1003">Cell membrane</keyword>
<dbReference type="GO" id="GO:0032259">
    <property type="term" value="P:methylation"/>
    <property type="evidence" value="ECO:0007669"/>
    <property type="project" value="UniProtKB-KW"/>
</dbReference>
<evidence type="ECO:0000256" key="18">
    <source>
        <dbReference type="RuleBase" id="RU003794"/>
    </source>
</evidence>
<evidence type="ECO:0000256" key="10">
    <source>
        <dbReference type="ARBA" id="ARBA00022801"/>
    </source>
</evidence>
<keyword evidence="11 19" id="KW-1133">Transmembrane helix</keyword>
<dbReference type="PATRIC" id="fig|45073.5.peg.2371"/>
<keyword evidence="12 19" id="KW-0472">Membrane</keyword>
<feature type="transmembrane region" description="Helical" evidence="19">
    <location>
        <begin position="259"/>
        <end position="283"/>
    </location>
</feature>
<evidence type="ECO:0000256" key="9">
    <source>
        <dbReference type="ARBA" id="ARBA00022692"/>
    </source>
</evidence>
<evidence type="ECO:0000256" key="17">
    <source>
        <dbReference type="RuleBase" id="RU003793"/>
    </source>
</evidence>
<sequence>MLEQLSQLHPGVLYTFMTLFTLSVGSVLNMIIYRLPIMLKRQWAEECKCLLNLETENPAANINLFFPRSFCPSCKKTIPAIANIPLLSYLFLCGKCKSCKQSIPFRYPFIELLTCVLSLYATWVFGFTWFLPLIFLFLWILIVMVYIDLEHQILPDNLTLSLLWLGLLANTRHLFADLPNAVISAAAAYLFLWSIMKIFYLITGKIGMGNGDFKLFAAFGAWFGWIMLPLILLLASFCGAIIGLIYLRIQDKDRNTPIPFGPFLCFAALVALFWGKSIIHWYLGFWL</sequence>
<evidence type="ECO:0000256" key="19">
    <source>
        <dbReference type="SAM" id="Phobius"/>
    </source>
</evidence>
<comment type="subcellular location">
    <subcellularLocation>
        <location evidence="1">Cell inner membrane</location>
        <topology evidence="1">Multi-pass membrane protein</topology>
    </subcellularLocation>
    <subcellularLocation>
        <location evidence="18">Cell membrane</location>
        <topology evidence="18">Multi-pass membrane protein</topology>
    </subcellularLocation>
</comment>
<dbReference type="AlphaFoldDB" id="A0A0W0XT14"/>
<evidence type="ECO:0000313" key="22">
    <source>
        <dbReference type="EMBL" id="KTD47981.1"/>
    </source>
</evidence>
<reference evidence="22 23" key="1">
    <citation type="submission" date="2015-11" db="EMBL/GenBank/DDBJ databases">
        <title>Genomic analysis of 38 Legionella species identifies large and diverse effector repertoires.</title>
        <authorList>
            <person name="Burstein D."/>
            <person name="Amaro F."/>
            <person name="Zusman T."/>
            <person name="Lifshitz Z."/>
            <person name="Cohen O."/>
            <person name="Gilbert J.A."/>
            <person name="Pupko T."/>
            <person name="Shuman H.A."/>
            <person name="Segal G."/>
        </authorList>
    </citation>
    <scope>NUCLEOTIDE SEQUENCE [LARGE SCALE GENOMIC DNA]</scope>
    <source>
        <strain evidence="22 23">CDC#1442-AUS-E</strain>
    </source>
</reference>
<evidence type="ECO:0000256" key="5">
    <source>
        <dbReference type="ARBA" id="ARBA00022603"/>
    </source>
</evidence>
<dbReference type="STRING" id="45073.Lqui_2245"/>
<evidence type="ECO:0000256" key="6">
    <source>
        <dbReference type="ARBA" id="ARBA00022670"/>
    </source>
</evidence>
<dbReference type="EMBL" id="LNYS01000018">
    <property type="protein sequence ID" value="KTD47981.1"/>
    <property type="molecule type" value="Genomic_DNA"/>
</dbReference>
<dbReference type="FunFam" id="1.20.120.1220:FF:000001">
    <property type="entry name" value="Type 4 prepilin-like proteins leader peptide-processing enzyme"/>
    <property type="match status" value="1"/>
</dbReference>
<comment type="similarity">
    <text evidence="2 17">Belongs to the peptidase A24 family.</text>
</comment>
<dbReference type="InterPro" id="IPR050882">
    <property type="entry name" value="Prepilin_peptidase/N-MTase"/>
</dbReference>
<evidence type="ECO:0000256" key="4">
    <source>
        <dbReference type="ARBA" id="ARBA00022519"/>
    </source>
</evidence>
<evidence type="ECO:0000256" key="2">
    <source>
        <dbReference type="ARBA" id="ARBA00005801"/>
    </source>
</evidence>
<dbReference type="EC" id="3.4.23.43" evidence="15 18"/>
<dbReference type="InterPro" id="IPR000045">
    <property type="entry name" value="Prepilin_IV_endopep_pep"/>
</dbReference>
<dbReference type="InterPro" id="IPR010627">
    <property type="entry name" value="Prepilin_pept_A24_N"/>
</dbReference>
<evidence type="ECO:0000256" key="12">
    <source>
        <dbReference type="ARBA" id="ARBA00023136"/>
    </source>
</evidence>
<evidence type="ECO:0000256" key="15">
    <source>
        <dbReference type="ARBA" id="ARBA00067082"/>
    </source>
</evidence>
<comment type="function">
    <text evidence="18">Plays an essential role in type IV pili and type II pseudopili formation by proteolytically removing the leader sequence from substrate proteins and subsequently monomethylating the alpha-amino group of the newly exposed N-terminal phenylalanine.</text>
</comment>
<dbReference type="PANTHER" id="PTHR30487">
    <property type="entry name" value="TYPE 4 PREPILIN-LIKE PROTEINS LEADER PEPTIDE-PROCESSING ENZYME"/>
    <property type="match status" value="1"/>
</dbReference>
<evidence type="ECO:0000256" key="11">
    <source>
        <dbReference type="ARBA" id="ARBA00022989"/>
    </source>
</evidence>
<dbReference type="GO" id="GO:0004190">
    <property type="term" value="F:aspartic-type endopeptidase activity"/>
    <property type="evidence" value="ECO:0007669"/>
    <property type="project" value="UniProtKB-EC"/>
</dbReference>
<dbReference type="PANTHER" id="PTHR30487:SF0">
    <property type="entry name" value="PREPILIN LEADER PEPTIDASE_N-METHYLTRANSFERASE-RELATED"/>
    <property type="match status" value="1"/>
</dbReference>
<dbReference type="GO" id="GO:0008168">
    <property type="term" value="F:methyltransferase activity"/>
    <property type="evidence" value="ECO:0007669"/>
    <property type="project" value="UniProtKB-KW"/>
</dbReference>
<keyword evidence="4" id="KW-0997">Cell inner membrane</keyword>
<feature type="domain" description="Prepilin type IV endopeptidase peptidase" evidence="20">
    <location>
        <begin position="135"/>
        <end position="244"/>
    </location>
</feature>
<feature type="transmembrane region" description="Helical" evidence="19">
    <location>
        <begin position="12"/>
        <end position="33"/>
    </location>
</feature>
<dbReference type="Pfam" id="PF06750">
    <property type="entry name" value="A24_N_bact"/>
    <property type="match status" value="1"/>
</dbReference>
<keyword evidence="8" id="KW-0949">S-adenosyl-L-methionine</keyword>
<dbReference type="PRINTS" id="PR00864">
    <property type="entry name" value="PREPILNPTASE"/>
</dbReference>
<protein>
    <recommendedName>
        <fullName evidence="16 18">Prepilin leader peptidase/N-methyltransferase</fullName>
        <ecNumber evidence="18">2.1.1.-</ecNumber>
        <ecNumber evidence="15 18">3.4.23.43</ecNumber>
    </recommendedName>
</protein>
<dbReference type="Proteomes" id="UP000054618">
    <property type="component" value="Unassembled WGS sequence"/>
</dbReference>
<evidence type="ECO:0000256" key="16">
    <source>
        <dbReference type="ARBA" id="ARBA00071870"/>
    </source>
</evidence>
<feature type="transmembrane region" description="Helical" evidence="19">
    <location>
        <begin position="129"/>
        <end position="147"/>
    </location>
</feature>
<keyword evidence="13 18" id="KW-0511">Multifunctional enzyme</keyword>
<dbReference type="EC" id="2.1.1.-" evidence="18"/>
<feature type="transmembrane region" description="Helical" evidence="19">
    <location>
        <begin position="222"/>
        <end position="247"/>
    </location>
</feature>
<evidence type="ECO:0000256" key="3">
    <source>
        <dbReference type="ARBA" id="ARBA00022475"/>
    </source>
</evidence>